<evidence type="ECO:0000256" key="12">
    <source>
        <dbReference type="ARBA" id="ARBA00022840"/>
    </source>
</evidence>
<dbReference type="GO" id="GO:0005524">
    <property type="term" value="F:ATP binding"/>
    <property type="evidence" value="ECO:0007669"/>
    <property type="project" value="UniProtKB-KW"/>
</dbReference>
<evidence type="ECO:0000256" key="18">
    <source>
        <dbReference type="ARBA" id="ARBA00048679"/>
    </source>
</evidence>
<evidence type="ECO:0000256" key="9">
    <source>
        <dbReference type="ARBA" id="ARBA00022692"/>
    </source>
</evidence>
<feature type="region of interest" description="Disordered" evidence="19">
    <location>
        <begin position="679"/>
        <end position="711"/>
    </location>
</feature>
<dbReference type="GO" id="GO:0006820">
    <property type="term" value="P:monoatomic anion transport"/>
    <property type="evidence" value="ECO:0007669"/>
    <property type="project" value="TreeGrafter"/>
</dbReference>
<evidence type="ECO:0000256" key="13">
    <source>
        <dbReference type="ARBA" id="ARBA00022989"/>
    </source>
</evidence>
<evidence type="ECO:0000256" key="3">
    <source>
        <dbReference type="ARBA" id="ARBA00010507"/>
    </source>
</evidence>
<comment type="catalytic activity">
    <reaction evidence="17">
        <text>L-threonyl-[protein] + ATP = O-phospho-L-threonyl-[protein] + ADP + H(+)</text>
        <dbReference type="Rhea" id="RHEA:46608"/>
        <dbReference type="Rhea" id="RHEA-COMP:11060"/>
        <dbReference type="Rhea" id="RHEA-COMP:11605"/>
        <dbReference type="ChEBI" id="CHEBI:15378"/>
        <dbReference type="ChEBI" id="CHEBI:30013"/>
        <dbReference type="ChEBI" id="CHEBI:30616"/>
        <dbReference type="ChEBI" id="CHEBI:61977"/>
        <dbReference type="ChEBI" id="CHEBI:456216"/>
        <dbReference type="EC" id="2.7.11.1"/>
    </reaction>
</comment>
<evidence type="ECO:0000256" key="16">
    <source>
        <dbReference type="ARBA" id="ARBA00023303"/>
    </source>
</evidence>
<keyword evidence="8" id="KW-0808">Transferase</keyword>
<keyword evidence="6" id="KW-0723">Serine/threonine-protein kinase</keyword>
<dbReference type="PANTHER" id="PTHR31618">
    <property type="entry name" value="MECHANOSENSITIVE ION CHANNEL PROTEIN 5"/>
    <property type="match status" value="1"/>
</dbReference>
<feature type="region of interest" description="Disordered" evidence="19">
    <location>
        <begin position="1057"/>
        <end position="1084"/>
    </location>
</feature>
<feature type="transmembrane region" description="Helical" evidence="20">
    <location>
        <begin position="970"/>
        <end position="990"/>
    </location>
</feature>
<dbReference type="PANTHER" id="PTHR31618:SF16">
    <property type="entry name" value="MECHANOSENSITIVE ION CHANNEL PROTEIN"/>
    <property type="match status" value="1"/>
</dbReference>
<evidence type="ECO:0000256" key="11">
    <source>
        <dbReference type="ARBA" id="ARBA00022777"/>
    </source>
</evidence>
<dbReference type="PROSITE" id="PS51671">
    <property type="entry name" value="ACT"/>
    <property type="match status" value="1"/>
</dbReference>
<dbReference type="InterPro" id="IPR001245">
    <property type="entry name" value="Ser-Thr/Tyr_kinase_cat_dom"/>
</dbReference>
<dbReference type="SUPFAM" id="SSF55021">
    <property type="entry name" value="ACT-like"/>
    <property type="match status" value="1"/>
</dbReference>
<evidence type="ECO:0000256" key="2">
    <source>
        <dbReference type="ARBA" id="ARBA00008017"/>
    </source>
</evidence>
<dbReference type="InterPro" id="IPR008271">
    <property type="entry name" value="Ser/Thr_kinase_AS"/>
</dbReference>
<dbReference type="SUPFAM" id="SSF56112">
    <property type="entry name" value="Protein kinase-like (PK-like)"/>
    <property type="match status" value="1"/>
</dbReference>
<dbReference type="FunFam" id="1.10.510.10:FF:000316">
    <property type="entry name" value="serine/threonine-protein kinase HT1"/>
    <property type="match status" value="1"/>
</dbReference>
<comment type="subcellular location">
    <subcellularLocation>
        <location evidence="1">Membrane</location>
        <topology evidence="1">Multi-pass membrane protein</topology>
    </subcellularLocation>
</comment>
<feature type="domain" description="ACT" evidence="22">
    <location>
        <begin position="169"/>
        <end position="244"/>
    </location>
</feature>
<dbReference type="InterPro" id="IPR011009">
    <property type="entry name" value="Kinase-like_dom_sf"/>
</dbReference>
<evidence type="ECO:0000256" key="6">
    <source>
        <dbReference type="ARBA" id="ARBA00022527"/>
    </source>
</evidence>
<keyword evidence="11" id="KW-0418">Kinase</keyword>
<dbReference type="PROSITE" id="PS50011">
    <property type="entry name" value="PROTEIN_KINASE_DOM"/>
    <property type="match status" value="1"/>
</dbReference>
<dbReference type="Proteomes" id="UP000653305">
    <property type="component" value="Unassembled WGS sequence"/>
</dbReference>
<evidence type="ECO:0000313" key="24">
    <source>
        <dbReference type="Proteomes" id="UP000653305"/>
    </source>
</evidence>
<feature type="transmembrane region" description="Helical" evidence="20">
    <location>
        <begin position="1286"/>
        <end position="1309"/>
    </location>
</feature>
<feature type="transmembrane region" description="Helical" evidence="20">
    <location>
        <begin position="1254"/>
        <end position="1274"/>
    </location>
</feature>
<evidence type="ECO:0000256" key="5">
    <source>
        <dbReference type="ARBA" id="ARBA00022448"/>
    </source>
</evidence>
<feature type="compositionally biased region" description="Pro residues" evidence="19">
    <location>
        <begin position="691"/>
        <end position="700"/>
    </location>
</feature>
<comment type="caution">
    <text evidence="23">The sequence shown here is derived from an EMBL/GenBank/DDBJ whole genome shotgun (WGS) entry which is preliminary data.</text>
</comment>
<dbReference type="GO" id="GO:0050982">
    <property type="term" value="P:detection of mechanical stimulus"/>
    <property type="evidence" value="ECO:0007669"/>
    <property type="project" value="UniProtKB-ARBA"/>
</dbReference>
<evidence type="ECO:0000259" key="22">
    <source>
        <dbReference type="PROSITE" id="PS51671"/>
    </source>
</evidence>
<dbReference type="InterPro" id="IPR006685">
    <property type="entry name" value="MscS_channel_2nd"/>
</dbReference>
<feature type="region of interest" description="Disordered" evidence="19">
    <location>
        <begin position="1"/>
        <end position="28"/>
    </location>
</feature>
<dbReference type="Gene3D" id="2.30.30.60">
    <property type="match status" value="1"/>
</dbReference>
<evidence type="ECO:0000256" key="17">
    <source>
        <dbReference type="ARBA" id="ARBA00047899"/>
    </source>
</evidence>
<dbReference type="EMBL" id="BMAC01000178">
    <property type="protein sequence ID" value="GFP89090.1"/>
    <property type="molecule type" value="Genomic_DNA"/>
</dbReference>
<evidence type="ECO:0000256" key="4">
    <source>
        <dbReference type="ARBA" id="ARBA00012513"/>
    </source>
</evidence>
<dbReference type="GO" id="GO:0008381">
    <property type="term" value="F:mechanosensitive monoatomic ion channel activity"/>
    <property type="evidence" value="ECO:0007669"/>
    <property type="project" value="TreeGrafter"/>
</dbReference>
<evidence type="ECO:0000256" key="15">
    <source>
        <dbReference type="ARBA" id="ARBA00023136"/>
    </source>
</evidence>
<feature type="compositionally biased region" description="Low complexity" evidence="19">
    <location>
        <begin position="701"/>
        <end position="710"/>
    </location>
</feature>
<dbReference type="Gene3D" id="1.10.510.10">
    <property type="entry name" value="Transferase(Phosphotransferase) domain 1"/>
    <property type="match status" value="1"/>
</dbReference>
<dbReference type="InterPro" id="IPR023408">
    <property type="entry name" value="MscS_beta-dom_sf"/>
</dbReference>
<comment type="catalytic activity">
    <reaction evidence="18">
        <text>L-seryl-[protein] + ATP = O-phospho-L-seryl-[protein] + ADP + H(+)</text>
        <dbReference type="Rhea" id="RHEA:17989"/>
        <dbReference type="Rhea" id="RHEA-COMP:9863"/>
        <dbReference type="Rhea" id="RHEA-COMP:11604"/>
        <dbReference type="ChEBI" id="CHEBI:15378"/>
        <dbReference type="ChEBI" id="CHEBI:29999"/>
        <dbReference type="ChEBI" id="CHEBI:30616"/>
        <dbReference type="ChEBI" id="CHEBI:83421"/>
        <dbReference type="ChEBI" id="CHEBI:456216"/>
        <dbReference type="EC" id="2.7.11.1"/>
    </reaction>
</comment>
<keyword evidence="5" id="KW-0813">Transport</keyword>
<evidence type="ECO:0000256" key="10">
    <source>
        <dbReference type="ARBA" id="ARBA00022741"/>
    </source>
</evidence>
<dbReference type="OrthoDB" id="544685at2759"/>
<dbReference type="GO" id="GO:0004674">
    <property type="term" value="F:protein serine/threonine kinase activity"/>
    <property type="evidence" value="ECO:0007669"/>
    <property type="project" value="UniProtKB-KW"/>
</dbReference>
<dbReference type="InterPro" id="IPR002912">
    <property type="entry name" value="ACT_dom"/>
</dbReference>
<dbReference type="PROSITE" id="PS00108">
    <property type="entry name" value="PROTEIN_KINASE_ST"/>
    <property type="match status" value="1"/>
</dbReference>
<feature type="compositionally biased region" description="Low complexity" evidence="19">
    <location>
        <begin position="681"/>
        <end position="690"/>
    </location>
</feature>
<keyword evidence="14" id="KW-0406">Ion transport</keyword>
<keyword evidence="15 20" id="KW-0472">Membrane</keyword>
<dbReference type="Pfam" id="PF00924">
    <property type="entry name" value="MS_channel_2nd"/>
    <property type="match status" value="1"/>
</dbReference>
<dbReference type="FunFam" id="2.30.30.60:FF:000003">
    <property type="entry name" value="Predicted mechanosensitive ion channel"/>
    <property type="match status" value="1"/>
</dbReference>
<gene>
    <name evidence="23" type="ORF">PHJA_001052700</name>
</gene>
<dbReference type="InterPro" id="IPR000719">
    <property type="entry name" value="Prot_kinase_dom"/>
</dbReference>
<dbReference type="CDD" id="cd13999">
    <property type="entry name" value="STKc_MAP3K-like"/>
    <property type="match status" value="1"/>
</dbReference>
<evidence type="ECO:0000256" key="14">
    <source>
        <dbReference type="ARBA" id="ARBA00023065"/>
    </source>
</evidence>
<accession>A0A830BNE7</accession>
<comment type="similarity">
    <text evidence="2">Belongs to the MscS (TC 1.A.23) family.</text>
</comment>
<evidence type="ECO:0000256" key="1">
    <source>
        <dbReference type="ARBA" id="ARBA00004141"/>
    </source>
</evidence>
<dbReference type="SMART" id="SM00220">
    <property type="entry name" value="S_TKc"/>
    <property type="match status" value="1"/>
</dbReference>
<name>A0A830BNE7_9LAMI</name>
<evidence type="ECO:0000256" key="7">
    <source>
        <dbReference type="ARBA" id="ARBA00022553"/>
    </source>
</evidence>
<dbReference type="Gene3D" id="3.30.200.20">
    <property type="entry name" value="Phosphorylase Kinase, domain 1"/>
    <property type="match status" value="1"/>
</dbReference>
<dbReference type="GO" id="GO:0005886">
    <property type="term" value="C:plasma membrane"/>
    <property type="evidence" value="ECO:0007669"/>
    <property type="project" value="TreeGrafter"/>
</dbReference>
<keyword evidence="10" id="KW-0547">Nucleotide-binding</keyword>
<feature type="region of interest" description="Disordered" evidence="19">
    <location>
        <begin position="802"/>
        <end position="823"/>
    </location>
</feature>
<evidence type="ECO:0000256" key="19">
    <source>
        <dbReference type="SAM" id="MobiDB-lite"/>
    </source>
</evidence>
<dbReference type="Pfam" id="PF07714">
    <property type="entry name" value="PK_Tyr_Ser-Thr"/>
    <property type="match status" value="1"/>
</dbReference>
<comment type="similarity">
    <text evidence="3">Belongs to the protein kinase superfamily. TKL Ser/Thr protein kinase family. RAF subfamily.</text>
</comment>
<dbReference type="SUPFAM" id="SSF50182">
    <property type="entry name" value="Sm-like ribonucleoproteins"/>
    <property type="match status" value="1"/>
</dbReference>
<evidence type="ECO:0000256" key="20">
    <source>
        <dbReference type="SAM" id="Phobius"/>
    </source>
</evidence>
<keyword evidence="12" id="KW-0067">ATP-binding</keyword>
<organism evidence="23 24">
    <name type="scientific">Phtheirospermum japonicum</name>
    <dbReference type="NCBI Taxonomy" id="374723"/>
    <lineage>
        <taxon>Eukaryota</taxon>
        <taxon>Viridiplantae</taxon>
        <taxon>Streptophyta</taxon>
        <taxon>Embryophyta</taxon>
        <taxon>Tracheophyta</taxon>
        <taxon>Spermatophyta</taxon>
        <taxon>Magnoliopsida</taxon>
        <taxon>eudicotyledons</taxon>
        <taxon>Gunneridae</taxon>
        <taxon>Pentapetalae</taxon>
        <taxon>asterids</taxon>
        <taxon>lamiids</taxon>
        <taxon>Lamiales</taxon>
        <taxon>Orobanchaceae</taxon>
        <taxon>Orobanchaceae incertae sedis</taxon>
        <taxon>Phtheirospermum</taxon>
    </lineage>
</organism>
<dbReference type="EC" id="2.7.11.1" evidence="4"/>
<dbReference type="CDD" id="cd04928">
    <property type="entry name" value="ACT_TyrKc"/>
    <property type="match status" value="1"/>
</dbReference>
<evidence type="ECO:0000313" key="23">
    <source>
        <dbReference type="EMBL" id="GFP89090.1"/>
    </source>
</evidence>
<protein>
    <recommendedName>
        <fullName evidence="4">non-specific serine/threonine protein kinase</fullName>
        <ecNumber evidence="4">2.7.11.1</ecNumber>
    </recommendedName>
</protein>
<evidence type="ECO:0000256" key="8">
    <source>
        <dbReference type="ARBA" id="ARBA00022679"/>
    </source>
</evidence>
<dbReference type="InterPro" id="IPR045865">
    <property type="entry name" value="ACT-like_dom_sf"/>
</dbReference>
<proteinExistence type="inferred from homology"/>
<keyword evidence="7" id="KW-0597">Phosphoprotein</keyword>
<feature type="compositionally biased region" description="Basic and acidic residues" evidence="19">
    <location>
        <begin position="802"/>
        <end position="811"/>
    </location>
</feature>
<feature type="compositionally biased region" description="Gly residues" evidence="19">
    <location>
        <begin position="1073"/>
        <end position="1082"/>
    </location>
</feature>
<feature type="transmembrane region" description="Helical" evidence="20">
    <location>
        <begin position="902"/>
        <end position="922"/>
    </location>
</feature>
<keyword evidence="9 20" id="KW-0812">Transmembrane</keyword>
<keyword evidence="13 20" id="KW-1133">Transmembrane helix</keyword>
<keyword evidence="16" id="KW-0407">Ion channel</keyword>
<dbReference type="FunFam" id="3.30.200.20:FF:000060">
    <property type="entry name" value="Serine/threonine-protein kinase isoform 1"/>
    <property type="match status" value="1"/>
</dbReference>
<dbReference type="InterPro" id="IPR010920">
    <property type="entry name" value="LSM_dom_sf"/>
</dbReference>
<feature type="region of interest" description="Disordered" evidence="19">
    <location>
        <begin position="112"/>
        <end position="138"/>
    </location>
</feature>
<dbReference type="InterPro" id="IPR016688">
    <property type="entry name" value="MscS-like_plants/fungi"/>
</dbReference>
<feature type="transmembrane region" description="Helical" evidence="20">
    <location>
        <begin position="862"/>
        <end position="882"/>
    </location>
</feature>
<reference evidence="23" key="1">
    <citation type="submission" date="2020-07" db="EMBL/GenBank/DDBJ databases">
        <title>Ethylene signaling mediates host invasion by parasitic plants.</title>
        <authorList>
            <person name="Yoshida S."/>
        </authorList>
    </citation>
    <scope>NUCLEOTIDE SEQUENCE</scope>
    <source>
        <strain evidence="23">Okayama</strain>
    </source>
</reference>
<keyword evidence="24" id="KW-1185">Reference proteome</keyword>
<sequence length="1489" mass="168381">MVMEDNESCGSRVVESSAGKSRQQRKKAEVYNEVLRRLKEADHPEALEPSFDDQLWAHFNRLPARYAMDVNVERAEDVLTHKRLLHLARDPANRPAFEVRLVQVVPVFDGNSGDSVHSQSPRKGSIHPPPAFGSSPNLEALALGTSKSEIQDGDSITDAGAKFPRPMHEITFSTDDKPKLLSQLTSLLAEVGLNIQEAHAFSTVDGYSLDVFVVDGWPFEEVDQLRTAVEKEVLKLEKNSWPSPNSLPPLNEHEQIEIKCESDHLKIPCDGTDVWEIDPQFLKFESKVASGSYGDLYKGTYRSQEVAIKILKTERLNTELQKEFAQEVYIMRKVRHKNVVQFIGACTRPPNLCIVTEYMSGGSVYDYLHKQRGTFKLPALLKVAIDVSKGMNYLHQNNIIHRDLKAANLLMDENEVVKVADFGVARVKAQTGVMTAETGTYRWMAPEVIEHKPYDHKADVFSFGVVLWELLTGKIPYEYLTPLQAAVGVVQKGLRPTIPKNTHPKLIELLERCWQQDPALRPDFSDVKEILQQISKEVGDDGDDKRKEKSGGFFSALRRHGAEEDAIHEQQPILFDHNRESSSSAAHHRHSMSVPSEVIVKVDGGDEPAAGSNMNNNNISRESSLGFWGDEPSVSMQQQRGLDIQEDPPSKLIGVFLNKQKAAGGELRLDVDLEMDEFRPNRSNNNISPSNFPPPIPNPSPNYYDPNPNNHVFPTSSKLKVSIEAPNASPSNVVDICPDEQDKIWQKSGSSSDEDVNRTLHNRRRSTNLDSQNNESQVLKCTSIQKRVSNLGRMKTRSRLIDPPEAPERRSGMIPKSGQMRSGMVGRASGILGKPVEEEEDDPFDEDLPDEFKKGKFDALTILQWISLVLIVTALACTLSIYELKKNKLRGLSLWKWEVLVLVLICGRLVSGWAIRIIVFFIERNFFMRKRVLYFVYGVRKAVQNCIWLGLVLTAWHSMFDREVQGDNTFLQYVNKLMVCMLVGTLLWLVKTLMVKVLASSFHVSTFFDRIQESLFNQYIIETLSGPPLIEIRHNQEEEERLMAEVCRLQNAGATLPPDLRGPPFQPTKSGKVAGGGGGGGLPPRPMRGMSFKISGQLPKNNEQNNNNNDQGISIDQLQNLNHKNVSAWNMKRLMKVVKNGVLTTLDERVLGSAQGDETATQIRSEHEAIIAARNIFRNVAKPRTKFIYLEDLMRFLKEEDALKTLNIVEGSVESEKISKATLKNWVVNTFIERRALALTLNDTKTAVDKLHRMVNIIVGIIILIICLIILEIATSRFLVYLSSQIVVVAFIFGNTCKTIFEAIIFVFVMHPFDVGDRCEVDGVQMIVEEMNILTTVFLRYDNQKIIYPNVTLATRPISNYYRSPDMGDSVDFAVHIATPADKIATIKQRIICYIENRSDYWYPAPSVVTMNLEDLRTLKLSVWLRHRMNHQNMGEKWKRRAILVEEIVKILKELDIEYRLYPVDINIREMPPINSTRMPPAWTTPPTN</sequence>
<feature type="domain" description="Protein kinase" evidence="21">
    <location>
        <begin position="282"/>
        <end position="531"/>
    </location>
</feature>
<feature type="compositionally biased region" description="Polar residues" evidence="19">
    <location>
        <begin position="112"/>
        <end position="122"/>
    </location>
</feature>
<dbReference type="PRINTS" id="PR00109">
    <property type="entry name" value="TYRKINASE"/>
</dbReference>
<evidence type="ECO:0000259" key="21">
    <source>
        <dbReference type="PROSITE" id="PS50011"/>
    </source>
</evidence>